<feature type="compositionally biased region" description="Basic and acidic residues" evidence="1">
    <location>
        <begin position="1"/>
        <end position="11"/>
    </location>
</feature>
<evidence type="ECO:0000313" key="4">
    <source>
        <dbReference type="Proteomes" id="UP000190837"/>
    </source>
</evidence>
<organism evidence="3 4">
    <name type="scientific">Cardiobacterium hominis</name>
    <dbReference type="NCBI Taxonomy" id="2718"/>
    <lineage>
        <taxon>Bacteria</taxon>
        <taxon>Pseudomonadati</taxon>
        <taxon>Pseudomonadota</taxon>
        <taxon>Gammaproteobacteria</taxon>
        <taxon>Cardiobacteriales</taxon>
        <taxon>Cardiobacteriaceae</taxon>
        <taxon>Cardiobacterium</taxon>
    </lineage>
</organism>
<dbReference type="AlphaFoldDB" id="A0A1C3H7P6"/>
<keyword evidence="2" id="KW-0812">Transmembrane</keyword>
<evidence type="ECO:0000256" key="2">
    <source>
        <dbReference type="SAM" id="Phobius"/>
    </source>
</evidence>
<dbReference type="Proteomes" id="UP000190837">
    <property type="component" value="Unassembled WGS sequence"/>
</dbReference>
<dbReference type="Pfam" id="PF04375">
    <property type="entry name" value="HemX"/>
    <property type="match status" value="1"/>
</dbReference>
<evidence type="ECO:0000256" key="1">
    <source>
        <dbReference type="SAM" id="MobiDB-lite"/>
    </source>
</evidence>
<proteinExistence type="predicted"/>
<keyword evidence="2" id="KW-0472">Membrane</keyword>
<dbReference type="InterPro" id="IPR007470">
    <property type="entry name" value="HemX"/>
</dbReference>
<evidence type="ECO:0000313" key="3">
    <source>
        <dbReference type="EMBL" id="SAM72938.1"/>
    </source>
</evidence>
<dbReference type="EMBL" id="FKLO01000087">
    <property type="protein sequence ID" value="SAM72938.1"/>
    <property type="molecule type" value="Genomic_DNA"/>
</dbReference>
<gene>
    <name evidence="3" type="ORF">CHUV0807_2526</name>
</gene>
<sequence length="426" mass="45978">MTEEKQPENQHETSPVVAQEAPLEHQPAAPKNGRGLALLALLVSIATAGAGIYALKQFSDSYDRAFTLQAKAQESALQHFASTGQVDDLTLRVEALNKQAQVLNNLDSTINTAIAANQLSEDQIAALVAANSINREQAESLIKQALATFAQGETKIDLSKEIAAVEKSEAAAKAAVQQIDDKAQTFAREIDEKRVLIEHALAQSNNSINPFPLINALKMAQIAANDGNYNAAKAYLEQAGATYTLFNLGQSNYAQYQDELAKLRSDYAVLAAQATPAAQIDAIIATLPAWPYKNVDPLAHEETVKAADWKERLKGIGADILKKTITVREIDDAGLTWIQANDALQIILKENLRLDLAYARNALQLHDQAAYAATADRLHAEIERLFDVNNDNVAAALATLEALKNSGGNAPDIAALIEKLEQAAKE</sequence>
<accession>A0A1C3H7P6</accession>
<keyword evidence="2" id="KW-1133">Transmembrane helix</keyword>
<reference evidence="4" key="1">
    <citation type="submission" date="2016-04" db="EMBL/GenBank/DDBJ databases">
        <authorList>
            <person name="Tagini F."/>
        </authorList>
    </citation>
    <scope>NUCLEOTIDE SEQUENCE [LARGE SCALE GENOMIC DNA]</scope>
    <source>
        <strain evidence="4">CHUV0807</strain>
    </source>
</reference>
<feature type="transmembrane region" description="Helical" evidence="2">
    <location>
        <begin position="36"/>
        <end position="55"/>
    </location>
</feature>
<feature type="region of interest" description="Disordered" evidence="1">
    <location>
        <begin position="1"/>
        <end position="29"/>
    </location>
</feature>
<name>A0A1C3H7P6_9GAMM</name>
<dbReference type="RefSeq" id="WP_079542367.1">
    <property type="nucleotide sequence ID" value="NZ_FKLO01000087.1"/>
</dbReference>
<protein>
    <submittedName>
        <fullName evidence="3">Uncharacterized protein</fullName>
    </submittedName>
</protein>